<feature type="transmembrane region" description="Helical" evidence="1">
    <location>
        <begin position="64"/>
        <end position="83"/>
    </location>
</feature>
<keyword evidence="1" id="KW-1133">Transmembrane helix</keyword>
<keyword evidence="1" id="KW-0812">Transmembrane</keyword>
<feature type="transmembrane region" description="Helical" evidence="1">
    <location>
        <begin position="103"/>
        <end position="128"/>
    </location>
</feature>
<protein>
    <submittedName>
        <fullName evidence="2">Uncharacterized protein</fullName>
    </submittedName>
</protein>
<dbReference type="Proteomes" id="UP000184185">
    <property type="component" value="Unassembled WGS sequence"/>
</dbReference>
<accession>A0A1M6DYF5</accession>
<reference evidence="2 3" key="1">
    <citation type="submission" date="2016-11" db="EMBL/GenBank/DDBJ databases">
        <authorList>
            <person name="Jaros S."/>
            <person name="Januszkiewicz K."/>
            <person name="Wedrychowicz H."/>
        </authorList>
    </citation>
    <scope>NUCLEOTIDE SEQUENCE [LARGE SCALE GENOMIC DNA]</scope>
    <source>
        <strain evidence="2 3">DSM 14809</strain>
    </source>
</reference>
<dbReference type="AlphaFoldDB" id="A0A1M6DYF5"/>
<dbReference type="EMBL" id="FQYQ01000005">
    <property type="protein sequence ID" value="SHI78297.1"/>
    <property type="molecule type" value="Genomic_DNA"/>
</dbReference>
<proteinExistence type="predicted"/>
<gene>
    <name evidence="2" type="ORF">SAMN02745725_01085</name>
</gene>
<organism evidence="2 3">
    <name type="scientific">Pseudobutyrivibrio xylanivorans DSM 14809</name>
    <dbReference type="NCBI Taxonomy" id="1123012"/>
    <lineage>
        <taxon>Bacteria</taxon>
        <taxon>Bacillati</taxon>
        <taxon>Bacillota</taxon>
        <taxon>Clostridia</taxon>
        <taxon>Lachnospirales</taxon>
        <taxon>Lachnospiraceae</taxon>
        <taxon>Pseudobutyrivibrio</taxon>
    </lineage>
</organism>
<evidence type="ECO:0000313" key="3">
    <source>
        <dbReference type="Proteomes" id="UP000184185"/>
    </source>
</evidence>
<dbReference type="RefSeq" id="WP_072913816.1">
    <property type="nucleotide sequence ID" value="NZ_FQYQ01000005.1"/>
</dbReference>
<evidence type="ECO:0000313" key="2">
    <source>
        <dbReference type="EMBL" id="SHI78297.1"/>
    </source>
</evidence>
<sequence length="134" mass="15265">MNTFLYGILDIITEAHTYILSLNDAYEANLTDKQLHFIVIGIIGMAMIFIIHPLFALLAKTNHVLAISWIYVFTLIILMTFAIEIGQKITHSGVMDFDDIVFGVWGFLLMFLIFALIRGIIIGIIHLVRDIIRK</sequence>
<evidence type="ECO:0000256" key="1">
    <source>
        <dbReference type="SAM" id="Phobius"/>
    </source>
</evidence>
<name>A0A1M6DYF5_PSEXY</name>
<keyword evidence="1" id="KW-0472">Membrane</keyword>
<feature type="transmembrane region" description="Helical" evidence="1">
    <location>
        <begin position="35"/>
        <end position="57"/>
    </location>
</feature>
<keyword evidence="3" id="KW-1185">Reference proteome</keyword>
<dbReference type="OrthoDB" id="2868470at2"/>